<name>A0ABS7JRC5_9SPHN</name>
<proteinExistence type="predicted"/>
<feature type="transmembrane region" description="Helical" evidence="2">
    <location>
        <begin position="173"/>
        <end position="196"/>
    </location>
</feature>
<feature type="transmembrane region" description="Helical" evidence="2">
    <location>
        <begin position="202"/>
        <end position="222"/>
    </location>
</feature>
<feature type="transmembrane region" description="Helical" evidence="2">
    <location>
        <begin position="231"/>
        <end position="248"/>
    </location>
</feature>
<dbReference type="Proteomes" id="UP000782554">
    <property type="component" value="Unassembled WGS sequence"/>
</dbReference>
<feature type="region of interest" description="Disordered" evidence="1">
    <location>
        <begin position="554"/>
        <end position="587"/>
    </location>
</feature>
<feature type="transmembrane region" description="Helical" evidence="2">
    <location>
        <begin position="396"/>
        <end position="417"/>
    </location>
</feature>
<evidence type="ECO:0000313" key="3">
    <source>
        <dbReference type="EMBL" id="MBX7500197.1"/>
    </source>
</evidence>
<feature type="transmembrane region" description="Helical" evidence="2">
    <location>
        <begin position="254"/>
        <end position="275"/>
    </location>
</feature>
<evidence type="ECO:0008006" key="5">
    <source>
        <dbReference type="Google" id="ProtNLM"/>
    </source>
</evidence>
<dbReference type="SUPFAM" id="SSF55781">
    <property type="entry name" value="GAF domain-like"/>
    <property type="match status" value="1"/>
</dbReference>
<feature type="transmembrane region" description="Helical" evidence="2">
    <location>
        <begin position="12"/>
        <end position="32"/>
    </location>
</feature>
<evidence type="ECO:0000256" key="1">
    <source>
        <dbReference type="SAM" id="MobiDB-lite"/>
    </source>
</evidence>
<accession>A0ABS7JRC5</accession>
<feature type="transmembrane region" description="Helical" evidence="2">
    <location>
        <begin position="287"/>
        <end position="309"/>
    </location>
</feature>
<keyword evidence="4" id="KW-1185">Reference proteome</keyword>
<feature type="transmembrane region" description="Helical" evidence="2">
    <location>
        <begin position="321"/>
        <end position="344"/>
    </location>
</feature>
<reference evidence="3 4" key="1">
    <citation type="submission" date="2021-08" db="EMBL/GenBank/DDBJ databases">
        <title>Comparative Genomics Analysis of the Genus Qipengyuania Reveals Extensive Genetic Diversity and Metabolic Versatility, Including the Description of Fifteen Novel Species.</title>
        <authorList>
            <person name="Liu Y."/>
        </authorList>
    </citation>
    <scope>NUCLEOTIDE SEQUENCE [LARGE SCALE GENOMIC DNA]</scope>
    <source>
        <strain evidence="3 4">YG27</strain>
    </source>
</reference>
<dbReference type="RefSeq" id="WP_221600288.1">
    <property type="nucleotide sequence ID" value="NZ_JAIGNU010000001.1"/>
</dbReference>
<evidence type="ECO:0000256" key="2">
    <source>
        <dbReference type="SAM" id="Phobius"/>
    </source>
</evidence>
<evidence type="ECO:0000313" key="4">
    <source>
        <dbReference type="Proteomes" id="UP000782554"/>
    </source>
</evidence>
<feature type="transmembrane region" description="Helical" evidence="2">
    <location>
        <begin position="147"/>
        <end position="166"/>
    </location>
</feature>
<protein>
    <recommendedName>
        <fullName evidence="5">GAF domain-containing protein</fullName>
    </recommendedName>
</protein>
<gene>
    <name evidence="3" type="ORF">K3181_01905</name>
</gene>
<keyword evidence="2" id="KW-0472">Membrane</keyword>
<sequence>MSAIALARIRPLWFLALAAAILLDIFGTLYVLRDAYDRDTAFAAVNLISQVENDGSATVETLVRQPGKPVVAAGSRIVAIDGKALPRNARIADAAEAIAAAGAAPTITFSDADGTLRSQVIEKSPRYAQETRKHEVLRRDTRMGLRMAVSLLTCLVLIACAALLVLRRPRDPVCLMFSFSFLLFAATIDPPMLMWLGLGLGGWYDLVSTAAWVLLVIGIAIFPDGRFEPGWARWLIVVAPLAGVLLSIEEFPLLASAVIAFILPLALLLGTATKYRHFEPGIERQQLKWAGIGFATGLVSVAIAFVMVVVDAYPSGPWQPIYGLGVLAFFDLGFMLLALGLMIALIRYRLWEADRVIGRSAIMAGVALVIGILWAASIDLVKNAIEMALGEDNKTFATALCAVLAAGLFAPTQQFVVKHTRNRFDRDRGKISALLGKLSAWRASEDPDEIAMRALAALAPAVHFGSAAVLVDRKLGRELLAVRDVADPETLTEPGSDLTIDPRFVWRFPLADEHGPLGLLLIGPRSDANRYNEDELANIERVAEPLAEALRSALKRREQQDRVRRELGAMEERLARLEGGPPGAAPA</sequence>
<dbReference type="EMBL" id="JAIGNU010000001">
    <property type="protein sequence ID" value="MBX7500197.1"/>
    <property type="molecule type" value="Genomic_DNA"/>
</dbReference>
<comment type="caution">
    <text evidence="3">The sequence shown here is derived from an EMBL/GenBank/DDBJ whole genome shotgun (WGS) entry which is preliminary data.</text>
</comment>
<feature type="compositionally biased region" description="Basic and acidic residues" evidence="1">
    <location>
        <begin position="555"/>
        <end position="576"/>
    </location>
</feature>
<keyword evidence="2" id="KW-0812">Transmembrane</keyword>
<keyword evidence="2" id="KW-1133">Transmembrane helix</keyword>
<organism evidence="3 4">
    <name type="scientific">Qipengyuania mesophila</name>
    <dbReference type="NCBI Taxonomy" id="2867246"/>
    <lineage>
        <taxon>Bacteria</taxon>
        <taxon>Pseudomonadati</taxon>
        <taxon>Pseudomonadota</taxon>
        <taxon>Alphaproteobacteria</taxon>
        <taxon>Sphingomonadales</taxon>
        <taxon>Erythrobacteraceae</taxon>
        <taxon>Qipengyuania</taxon>
    </lineage>
</organism>
<feature type="transmembrane region" description="Helical" evidence="2">
    <location>
        <begin position="356"/>
        <end position="376"/>
    </location>
</feature>